<keyword evidence="3" id="KW-1185">Reference proteome</keyword>
<organism evidence="2 3">
    <name type="scientific">Saitozyma podzolica</name>
    <dbReference type="NCBI Taxonomy" id="1890683"/>
    <lineage>
        <taxon>Eukaryota</taxon>
        <taxon>Fungi</taxon>
        <taxon>Dikarya</taxon>
        <taxon>Basidiomycota</taxon>
        <taxon>Agaricomycotina</taxon>
        <taxon>Tremellomycetes</taxon>
        <taxon>Tremellales</taxon>
        <taxon>Trimorphomycetaceae</taxon>
        <taxon>Saitozyma</taxon>
    </lineage>
</organism>
<proteinExistence type="inferred from homology"/>
<evidence type="ECO:0000313" key="2">
    <source>
        <dbReference type="EMBL" id="RSH89042.1"/>
    </source>
</evidence>
<dbReference type="STRING" id="1890683.A0A427YD95"/>
<sequence length="869" mass="97175">MSKTDWTTEERKLQSVYDDISEQRYKPAESTIARHLKKHPKSQPALVLRMVLLEKTGKSSHEVLRAYQDVKGTGELSARSMWWTCLTLRGIGRQDLILKLYQSLWDAHPQSNDVGEQVFLYAAAVGDRDLVVATSRKMFNQQKNAVWARIAAWGEWFGKSSQPTPSQPFPQPVDPTTLRTSLTLLSTTRQTIPSADVLWLHLQLYLSAGQVDTALDLARKETDGALGRAYYRIELVREVHRRLTRRPADALIKEEEGLIQRIGAYGPEEDDEKVKGVWKVEYEWVAGVLRESEESQRNYLFYRHLVLSALHASDPTLIESAKSLLSELDSSIGSKERAPKLALLELDLRLRSSGDSSGAVGMSDEEYVERIKAYWDQWGAKGCVVDDFRTVIRGDPARADLICGFLGFLEGWMGDKEHTDLDGFLRLQNAEIFCAAHSPKAKGEKEITDDDFKRIWSLYLSGLRYGADLPKTDVQPANDSGFLAIGHLLSLYHRTQDEIYAVRAIVALRYIAQRSPSELRAQFLLVRLCRLVGASSLAAPSLNKIQPTEIQLDNVLHVLTERGGVDALLGQTTAVWTMYSDKAALQYKRSASDLPEYIKQSLQHESYTKLHGIRHLFNAMKSSLSRCAAEIESARIHLISQNELTSSDEDSLRRIEGLERMSDNRNWELMPESPGAGEKEGLRGVTSLGVNGELLPAERGMLESAAALLRRADGAIKAAGTTGGEAANSSVSGIFEASLQFCLSEDKVSRWQRLYTIALVVELSRIVELVQKRLQDHVKPKKGKKPPAEVSELVGELKSAKEGYKDVCDRLAGVLEAMQREDDEKLKVEVLSEDLGVAEKEFVEQVCGEISEGRKMALGNLRRLVEGKK</sequence>
<dbReference type="Proteomes" id="UP000279259">
    <property type="component" value="Unassembled WGS sequence"/>
</dbReference>
<dbReference type="Pfam" id="PF09797">
    <property type="entry name" value="NatB_MDM20"/>
    <property type="match status" value="1"/>
</dbReference>
<dbReference type="OrthoDB" id="1874341at2759"/>
<name>A0A427YD95_9TREE</name>
<gene>
    <name evidence="2" type="ORF">EHS25_002704</name>
</gene>
<dbReference type="InterPro" id="IPR019183">
    <property type="entry name" value="NAA25_NatB_aux_su"/>
</dbReference>
<dbReference type="AlphaFoldDB" id="A0A427YD95"/>
<protein>
    <submittedName>
        <fullName evidence="2">Uncharacterized protein</fullName>
    </submittedName>
</protein>
<dbReference type="GO" id="GO:0031416">
    <property type="term" value="C:NatB complex"/>
    <property type="evidence" value="ECO:0007669"/>
    <property type="project" value="TreeGrafter"/>
</dbReference>
<comment type="similarity">
    <text evidence="1">Belongs to the MDM20/NAA25 family.</text>
</comment>
<dbReference type="PANTHER" id="PTHR22767:SF3">
    <property type="entry name" value="N-ALPHA-ACETYLTRANSFERASE 25, NATB AUXILIARY SUBUNIT"/>
    <property type="match status" value="1"/>
</dbReference>
<comment type="caution">
    <text evidence="2">The sequence shown here is derived from an EMBL/GenBank/DDBJ whole genome shotgun (WGS) entry which is preliminary data.</text>
</comment>
<reference evidence="2 3" key="1">
    <citation type="submission" date="2018-11" db="EMBL/GenBank/DDBJ databases">
        <title>Genome sequence of Saitozyma podzolica DSM 27192.</title>
        <authorList>
            <person name="Aliyu H."/>
            <person name="Gorte O."/>
            <person name="Ochsenreither K."/>
        </authorList>
    </citation>
    <scope>NUCLEOTIDE SEQUENCE [LARGE SCALE GENOMIC DNA]</scope>
    <source>
        <strain evidence="2 3">DSM 27192</strain>
    </source>
</reference>
<evidence type="ECO:0000313" key="3">
    <source>
        <dbReference type="Proteomes" id="UP000279259"/>
    </source>
</evidence>
<evidence type="ECO:0000256" key="1">
    <source>
        <dbReference type="ARBA" id="ARBA00006298"/>
    </source>
</evidence>
<accession>A0A427YD95</accession>
<dbReference type="EMBL" id="RSCD01000015">
    <property type="protein sequence ID" value="RSH89042.1"/>
    <property type="molecule type" value="Genomic_DNA"/>
</dbReference>
<dbReference type="PANTHER" id="PTHR22767">
    <property type="entry name" value="N-TERMINAL ACETYLTRANSFERASE-RELATED"/>
    <property type="match status" value="1"/>
</dbReference>